<name>A0AA39X2B6_9PEZI</name>
<keyword evidence="1" id="KW-1133">Transmembrane helix</keyword>
<reference evidence="2" key="1">
    <citation type="submission" date="2023-06" db="EMBL/GenBank/DDBJ databases">
        <title>Genome-scale phylogeny and comparative genomics of the fungal order Sordariales.</title>
        <authorList>
            <consortium name="Lawrence Berkeley National Laboratory"/>
            <person name="Hensen N."/>
            <person name="Bonometti L."/>
            <person name="Westerberg I."/>
            <person name="Brannstrom I.O."/>
            <person name="Guillou S."/>
            <person name="Cros-Aarteil S."/>
            <person name="Calhoun S."/>
            <person name="Haridas S."/>
            <person name="Kuo A."/>
            <person name="Mondo S."/>
            <person name="Pangilinan J."/>
            <person name="Riley R."/>
            <person name="Labutti K."/>
            <person name="Andreopoulos B."/>
            <person name="Lipzen A."/>
            <person name="Chen C."/>
            <person name="Yanf M."/>
            <person name="Daum C."/>
            <person name="Ng V."/>
            <person name="Clum A."/>
            <person name="Steindorff A."/>
            <person name="Ohm R."/>
            <person name="Martin F."/>
            <person name="Silar P."/>
            <person name="Natvig D."/>
            <person name="Lalanne C."/>
            <person name="Gautier V."/>
            <person name="Ament-Velasquez S.L."/>
            <person name="Kruys A."/>
            <person name="Hutchinson M.I."/>
            <person name="Powell A.J."/>
            <person name="Barry K."/>
            <person name="Miller A.N."/>
            <person name="Grigoriev I.V."/>
            <person name="Debuchy R."/>
            <person name="Gladieux P."/>
            <person name="Thoren M.H."/>
            <person name="Johannesson H."/>
        </authorList>
    </citation>
    <scope>NUCLEOTIDE SEQUENCE</scope>
    <source>
        <strain evidence="2">CBS 606.72</strain>
    </source>
</reference>
<organism evidence="2 3">
    <name type="scientific">Immersiella caudata</name>
    <dbReference type="NCBI Taxonomy" id="314043"/>
    <lineage>
        <taxon>Eukaryota</taxon>
        <taxon>Fungi</taxon>
        <taxon>Dikarya</taxon>
        <taxon>Ascomycota</taxon>
        <taxon>Pezizomycotina</taxon>
        <taxon>Sordariomycetes</taxon>
        <taxon>Sordariomycetidae</taxon>
        <taxon>Sordariales</taxon>
        <taxon>Lasiosphaeriaceae</taxon>
        <taxon>Immersiella</taxon>
    </lineage>
</organism>
<dbReference type="AlphaFoldDB" id="A0AA39X2B6"/>
<evidence type="ECO:0000313" key="3">
    <source>
        <dbReference type="Proteomes" id="UP001175000"/>
    </source>
</evidence>
<proteinExistence type="predicted"/>
<gene>
    <name evidence="2" type="ORF">B0T14DRAFT_424531</name>
</gene>
<protein>
    <submittedName>
        <fullName evidence="2">Uncharacterized protein</fullName>
    </submittedName>
</protein>
<feature type="transmembrane region" description="Helical" evidence="1">
    <location>
        <begin position="12"/>
        <end position="33"/>
    </location>
</feature>
<keyword evidence="1" id="KW-0472">Membrane</keyword>
<feature type="transmembrane region" description="Helical" evidence="1">
    <location>
        <begin position="132"/>
        <end position="157"/>
    </location>
</feature>
<comment type="caution">
    <text evidence="2">The sequence shown here is derived from an EMBL/GenBank/DDBJ whole genome shotgun (WGS) entry which is preliminary data.</text>
</comment>
<dbReference type="Proteomes" id="UP001175000">
    <property type="component" value="Unassembled WGS sequence"/>
</dbReference>
<feature type="transmembrane region" description="Helical" evidence="1">
    <location>
        <begin position="169"/>
        <end position="188"/>
    </location>
</feature>
<keyword evidence="3" id="KW-1185">Reference proteome</keyword>
<dbReference type="EMBL" id="JAULSU010000002">
    <property type="protein sequence ID" value="KAK0625953.1"/>
    <property type="molecule type" value="Genomic_DNA"/>
</dbReference>
<keyword evidence="1" id="KW-0812">Transmembrane</keyword>
<sequence length="199" mass="21459">MYKTNNFSWKLAHVLCILAHLGLAVAGAVAYIYNASKIMQMRAVPWSSLVRRGVALPCHDAGLRQLVLATSTPGPQPSETLIDVALHTLPTTCLAVGVLGLVTNIGLFIMLLRAERTKVTLTEGEQHWRKQVVTFFSCISNLLLAGAGTGLAGALGMRLSESKSLITPMVWAAIQVLLSITTALFDAVKNHRDGRDLLD</sequence>
<accession>A0AA39X2B6</accession>
<evidence type="ECO:0000256" key="1">
    <source>
        <dbReference type="SAM" id="Phobius"/>
    </source>
</evidence>
<evidence type="ECO:0000313" key="2">
    <source>
        <dbReference type="EMBL" id="KAK0625953.1"/>
    </source>
</evidence>
<feature type="transmembrane region" description="Helical" evidence="1">
    <location>
        <begin position="89"/>
        <end position="112"/>
    </location>
</feature>